<dbReference type="SUPFAM" id="SSF47616">
    <property type="entry name" value="GST C-terminal domain-like"/>
    <property type="match status" value="1"/>
</dbReference>
<dbReference type="EMBL" id="JAVFKD010000012">
    <property type="protein sequence ID" value="KAK5993090.1"/>
    <property type="molecule type" value="Genomic_DNA"/>
</dbReference>
<evidence type="ECO:0000259" key="1">
    <source>
        <dbReference type="Pfam" id="PF13409"/>
    </source>
</evidence>
<dbReference type="CDD" id="cd03038">
    <property type="entry name" value="GST_N_etherase_LigE"/>
    <property type="match status" value="1"/>
</dbReference>
<gene>
    <name evidence="3" type="ORF">PT974_06518</name>
</gene>
<evidence type="ECO:0000313" key="4">
    <source>
        <dbReference type="Proteomes" id="UP001338125"/>
    </source>
</evidence>
<feature type="domain" description="Glutathione S-transferase UstS-like C-terminal" evidence="2">
    <location>
        <begin position="117"/>
        <end position="239"/>
    </location>
</feature>
<dbReference type="InterPro" id="IPR054416">
    <property type="entry name" value="GST_UstS-like_C"/>
</dbReference>
<protein>
    <submittedName>
        <fullName evidence="3">Glutathione S-transferase-like ustS-like protein</fullName>
    </submittedName>
</protein>
<dbReference type="Gene3D" id="1.20.1050.10">
    <property type="match status" value="1"/>
</dbReference>
<evidence type="ECO:0000313" key="3">
    <source>
        <dbReference type="EMBL" id="KAK5993090.1"/>
    </source>
</evidence>
<accession>A0ABR0SMX1</accession>
<feature type="domain" description="GST N-terminal" evidence="1">
    <location>
        <begin position="20"/>
        <end position="92"/>
    </location>
</feature>
<dbReference type="InterPro" id="IPR036282">
    <property type="entry name" value="Glutathione-S-Trfase_C_sf"/>
</dbReference>
<reference evidence="3 4" key="1">
    <citation type="submission" date="2024-01" db="EMBL/GenBank/DDBJ databases">
        <title>Complete genome of Cladobotryum mycophilum ATHUM6906.</title>
        <authorList>
            <person name="Christinaki A.C."/>
            <person name="Myridakis A.I."/>
            <person name="Kouvelis V.N."/>
        </authorList>
    </citation>
    <scope>NUCLEOTIDE SEQUENCE [LARGE SCALE GENOMIC DNA]</scope>
    <source>
        <strain evidence="3 4">ATHUM6906</strain>
    </source>
</reference>
<dbReference type="InterPro" id="IPR004045">
    <property type="entry name" value="Glutathione_S-Trfase_N"/>
</dbReference>
<dbReference type="InterPro" id="IPR036249">
    <property type="entry name" value="Thioredoxin-like_sf"/>
</dbReference>
<comment type="caution">
    <text evidence="3">The sequence shown here is derived from an EMBL/GenBank/DDBJ whole genome shotgun (WGS) entry which is preliminary data.</text>
</comment>
<keyword evidence="4" id="KW-1185">Reference proteome</keyword>
<evidence type="ECO:0000259" key="2">
    <source>
        <dbReference type="Pfam" id="PF22041"/>
    </source>
</evidence>
<proteinExistence type="predicted"/>
<name>A0ABR0SMX1_9HYPO</name>
<sequence>MSAEQIILFDLPSKPPNSSWSLNPWKTRMLLNFKGLDYKTEWLEFPEIRPTLESRVPPNDPGAYKEFTVPTVRLPDGNYVQDSRKIASVIEQKYPDPPVHLDAPCLAKLEALIVPVTLPLRPIMWGRIPDSLLNKPSYDHFFVHRPPVVGMPLDQYEREEGGEKAYAASEPALRQVTELLNENQDGPFFLGNQPSYTDFVWAGFLIFIRRIGEDFYEEVLRRTGDPDAHARLLKAVEPWTKKND</sequence>
<dbReference type="Pfam" id="PF13409">
    <property type="entry name" value="GST_N_2"/>
    <property type="match status" value="1"/>
</dbReference>
<dbReference type="SUPFAM" id="SSF52833">
    <property type="entry name" value="Thioredoxin-like"/>
    <property type="match status" value="1"/>
</dbReference>
<dbReference type="Gene3D" id="3.40.30.10">
    <property type="entry name" value="Glutaredoxin"/>
    <property type="match status" value="1"/>
</dbReference>
<dbReference type="Proteomes" id="UP001338125">
    <property type="component" value="Unassembled WGS sequence"/>
</dbReference>
<dbReference type="CDD" id="cd00299">
    <property type="entry name" value="GST_C_family"/>
    <property type="match status" value="1"/>
</dbReference>
<organism evidence="3 4">
    <name type="scientific">Cladobotryum mycophilum</name>
    <dbReference type="NCBI Taxonomy" id="491253"/>
    <lineage>
        <taxon>Eukaryota</taxon>
        <taxon>Fungi</taxon>
        <taxon>Dikarya</taxon>
        <taxon>Ascomycota</taxon>
        <taxon>Pezizomycotina</taxon>
        <taxon>Sordariomycetes</taxon>
        <taxon>Hypocreomycetidae</taxon>
        <taxon>Hypocreales</taxon>
        <taxon>Hypocreaceae</taxon>
        <taxon>Cladobotryum</taxon>
    </lineage>
</organism>
<dbReference type="Pfam" id="PF22041">
    <property type="entry name" value="GST_C_7"/>
    <property type="match status" value="1"/>
</dbReference>